<dbReference type="SUPFAM" id="SSF53448">
    <property type="entry name" value="Nucleotide-diphospho-sugar transferases"/>
    <property type="match status" value="1"/>
</dbReference>
<feature type="transmembrane region" description="Helical" evidence="6">
    <location>
        <begin position="51"/>
        <end position="72"/>
    </location>
</feature>
<evidence type="ECO:0000313" key="7">
    <source>
        <dbReference type="EMBL" id="ERT07348.1"/>
    </source>
</evidence>
<dbReference type="GO" id="GO:0005886">
    <property type="term" value="C:plasma membrane"/>
    <property type="evidence" value="ECO:0007669"/>
    <property type="project" value="UniProtKB-SubCell"/>
</dbReference>
<feature type="transmembrane region" description="Helical" evidence="6">
    <location>
        <begin position="24"/>
        <end position="42"/>
    </location>
</feature>
<dbReference type="PANTHER" id="PTHR22913">
    <property type="entry name" value="HYALURONAN SYNTHASE"/>
    <property type="match status" value="1"/>
</dbReference>
<dbReference type="Pfam" id="PF13641">
    <property type="entry name" value="Glyco_tranf_2_3"/>
    <property type="match status" value="1"/>
</dbReference>
<keyword evidence="4 7" id="KW-0808">Transferase</keyword>
<dbReference type="Gene3D" id="2.160.20.10">
    <property type="entry name" value="Single-stranded right-handed beta-helix, Pectin lyase-like"/>
    <property type="match status" value="1"/>
</dbReference>
<dbReference type="Proteomes" id="UP000017127">
    <property type="component" value="Unassembled WGS sequence"/>
</dbReference>
<evidence type="ECO:0000256" key="2">
    <source>
        <dbReference type="ARBA" id="ARBA00022475"/>
    </source>
</evidence>
<dbReference type="RefSeq" id="WP_023066521.1">
    <property type="nucleotide sequence ID" value="NZ_AUZM01000023.1"/>
</dbReference>
<comment type="caution">
    <text evidence="7">The sequence shown here is derived from an EMBL/GenBank/DDBJ whole genome shotgun (WGS) entry which is preliminary data.</text>
</comment>
<reference evidence="7 8" key="1">
    <citation type="journal article" date="2013" name="Front. Microbiol.">
        <title>Comparative genomic analyses of the cyanobacterium, Lyngbya aestuarii BL J, a powerful hydrogen producer.</title>
        <authorList>
            <person name="Kothari A."/>
            <person name="Vaughn M."/>
            <person name="Garcia-Pichel F."/>
        </authorList>
    </citation>
    <scope>NUCLEOTIDE SEQUENCE [LARGE SCALE GENOMIC DNA]</scope>
    <source>
        <strain evidence="7 8">BL J</strain>
    </source>
</reference>
<evidence type="ECO:0000256" key="1">
    <source>
        <dbReference type="ARBA" id="ARBA00004236"/>
    </source>
</evidence>
<dbReference type="GO" id="GO:0030213">
    <property type="term" value="P:hyaluronan biosynthetic process"/>
    <property type="evidence" value="ECO:0007669"/>
    <property type="project" value="TreeGrafter"/>
</dbReference>
<organism evidence="7 8">
    <name type="scientific">Lyngbya aestuarii BL J</name>
    <dbReference type="NCBI Taxonomy" id="1348334"/>
    <lineage>
        <taxon>Bacteria</taxon>
        <taxon>Bacillati</taxon>
        <taxon>Cyanobacteriota</taxon>
        <taxon>Cyanophyceae</taxon>
        <taxon>Oscillatoriophycideae</taxon>
        <taxon>Oscillatoriales</taxon>
        <taxon>Microcoleaceae</taxon>
        <taxon>Lyngbya</taxon>
    </lineage>
</organism>
<evidence type="ECO:0000313" key="8">
    <source>
        <dbReference type="Proteomes" id="UP000017127"/>
    </source>
</evidence>
<dbReference type="OrthoDB" id="6964257at2"/>
<evidence type="ECO:0000256" key="5">
    <source>
        <dbReference type="ARBA" id="ARBA00023136"/>
    </source>
</evidence>
<name>U7QHG3_9CYAN</name>
<dbReference type="InterPro" id="IPR011050">
    <property type="entry name" value="Pectin_lyase_fold/virulence"/>
</dbReference>
<dbReference type="PANTHER" id="PTHR22913:SF12">
    <property type="entry name" value="MANNURONAN SYNTHASE"/>
    <property type="match status" value="1"/>
</dbReference>
<keyword evidence="8" id="KW-1185">Reference proteome</keyword>
<keyword evidence="5 6" id="KW-0472">Membrane</keyword>
<feature type="transmembrane region" description="Helical" evidence="6">
    <location>
        <begin position="487"/>
        <end position="509"/>
    </location>
</feature>
<comment type="subcellular location">
    <subcellularLocation>
        <location evidence="1">Cell membrane</location>
    </subcellularLocation>
</comment>
<dbReference type="InterPro" id="IPR012334">
    <property type="entry name" value="Pectin_lyas_fold"/>
</dbReference>
<dbReference type="EMBL" id="AUZM01000023">
    <property type="protein sequence ID" value="ERT07348.1"/>
    <property type="molecule type" value="Genomic_DNA"/>
</dbReference>
<gene>
    <name evidence="7" type="ORF">M595_2739</name>
</gene>
<dbReference type="PATRIC" id="fig|1348334.3.peg.2652"/>
<dbReference type="GO" id="GO:0085029">
    <property type="term" value="P:extracellular matrix assembly"/>
    <property type="evidence" value="ECO:0007669"/>
    <property type="project" value="TreeGrafter"/>
</dbReference>
<dbReference type="GO" id="GO:0050501">
    <property type="term" value="F:hyaluronan synthase activity"/>
    <property type="evidence" value="ECO:0007669"/>
    <property type="project" value="TreeGrafter"/>
</dbReference>
<keyword evidence="2" id="KW-1003">Cell membrane</keyword>
<dbReference type="InterPro" id="IPR029044">
    <property type="entry name" value="Nucleotide-diphossugar_trans"/>
</dbReference>
<sequence length="716" mass="81250">MTNVLVTEKENTDNQPEYQPESQTWIGMLIISAFGLLTLILLRDPAQLSKAGLSGIVGMGILGLWRWSWFVVQVVRSRLFMHVIFPRWRQKASQIPVEDLPHMCFMVPTYKEKMWVTERVFKAIAEEAKTLSQPITIMVNSSGPEENAAVRQVLEEHDPGLKHINLYLLTQKEGKRKAMADGLRELRTYGLPEDTIVALMDGDSELCPGTLRGCLPFFKLFPKLGALTTDETPIVKGSYIFSEWFHLRFAQRHYQMCSLSLSRKVLCLTGRFSLFHSRAAFDLQFIDQLQSDSLDDWLWGRFKFLSGDDKSTWFSLLRWRYEMIYIPDVMVNSLETHSGDVLKRAYSNMRRWFGNMLRSNGRAIGLGPRAVGFFPWWCLLDQRISMWTSLITPGLLLISLLTGTWLLAGIILSWVCFSRPLMLLIIFIGRPSHLKPIHFPILVATQWSSAVIKVWNQMNMAQQSWQNRGNQTVTAGSKGLAKLIQVFVSRFLLVSQILAFVVALLWWWFGVLTPFEDVASSWNNYQTPPAIVTTQIIDATEHGIYPNDHQDDAQKLQALIDSLPPEGQVQVNLPIGEIDLFQPINITRSQTIIRGQDAERTIIQAHFDAPQQESFFRIFPPVGKIGGSVSEVKLRGFTLRNVSEKNIAKASQLNGVTLERAINSTIREINLTTNGHPVILNQTQNVTVEYVTVRGTIMSPISQNEPSGDRVSAVNE</sequence>
<keyword evidence="6" id="KW-0812">Transmembrane</keyword>
<accession>U7QHG3</accession>
<dbReference type="SUPFAM" id="SSF51126">
    <property type="entry name" value="Pectin lyase-like"/>
    <property type="match status" value="1"/>
</dbReference>
<proteinExistence type="predicted"/>
<evidence type="ECO:0000256" key="3">
    <source>
        <dbReference type="ARBA" id="ARBA00022676"/>
    </source>
</evidence>
<keyword evidence="6" id="KW-1133">Transmembrane helix</keyword>
<feature type="transmembrane region" description="Helical" evidence="6">
    <location>
        <begin position="395"/>
        <end position="417"/>
    </location>
</feature>
<keyword evidence="3" id="KW-0328">Glycosyltransferase</keyword>
<protein>
    <submittedName>
        <fullName evidence="7">Glycosyl transferase 2 family protein</fullName>
    </submittedName>
</protein>
<evidence type="ECO:0000256" key="4">
    <source>
        <dbReference type="ARBA" id="ARBA00022679"/>
    </source>
</evidence>
<evidence type="ECO:0000256" key="6">
    <source>
        <dbReference type="SAM" id="Phobius"/>
    </source>
</evidence>
<dbReference type="AlphaFoldDB" id="U7QHG3"/>
<dbReference type="Gene3D" id="3.90.550.10">
    <property type="entry name" value="Spore Coat Polysaccharide Biosynthesis Protein SpsA, Chain A"/>
    <property type="match status" value="1"/>
</dbReference>